<sequence>MTPAPRYRGLRSTGATCYLNSLLQTLFLAPELRTRLYQSSSSANEGSLLLELQLLFARLQLRTDRKVIDTTSLTQSLGWTSTDALQQHDVHELYHVFLDALDASLQGGPDKSLVKDLYQGTLKDSVQCVTCGHESSHLDSFLDLSLGITSTATSVEEAIAAFLARERLVEENQRICDLCGTKQNAIKRLSLAQLPPILTLQLKRFAWDHGTSKLTNSVPRFLPRPQKKQ</sequence>
<protein>
    <recommendedName>
        <fullName evidence="1">USP domain-containing protein</fullName>
    </recommendedName>
</protein>
<dbReference type="InParanoid" id="T0PUV6"/>
<dbReference type="GO" id="GO:0005829">
    <property type="term" value="C:cytosol"/>
    <property type="evidence" value="ECO:0007669"/>
    <property type="project" value="TreeGrafter"/>
</dbReference>
<evidence type="ECO:0000313" key="2">
    <source>
        <dbReference type="EMBL" id="EQC29309.1"/>
    </source>
</evidence>
<evidence type="ECO:0000259" key="1">
    <source>
        <dbReference type="PROSITE" id="PS50235"/>
    </source>
</evidence>
<dbReference type="InterPro" id="IPR001394">
    <property type="entry name" value="Peptidase_C19_UCH"/>
</dbReference>
<dbReference type="InterPro" id="IPR050164">
    <property type="entry name" value="Peptidase_C19"/>
</dbReference>
<dbReference type="PROSITE" id="PS00972">
    <property type="entry name" value="USP_1"/>
    <property type="match status" value="1"/>
</dbReference>
<name>T0PUV6_SAPDV</name>
<evidence type="ECO:0000313" key="3">
    <source>
        <dbReference type="Proteomes" id="UP000030762"/>
    </source>
</evidence>
<dbReference type="InterPro" id="IPR038765">
    <property type="entry name" value="Papain-like_cys_pep_sf"/>
</dbReference>
<dbReference type="EMBL" id="JH767185">
    <property type="protein sequence ID" value="EQC29309.1"/>
    <property type="molecule type" value="Genomic_DNA"/>
</dbReference>
<dbReference type="SUPFAM" id="SSF54001">
    <property type="entry name" value="Cysteine proteinases"/>
    <property type="match status" value="1"/>
</dbReference>
<dbReference type="Proteomes" id="UP000030762">
    <property type="component" value="Unassembled WGS sequence"/>
</dbReference>
<dbReference type="PANTHER" id="PTHR24006:SF702">
    <property type="entry name" value="UBIQUITIN CARBOXYL-TERMINAL HYDROLASE 47"/>
    <property type="match status" value="1"/>
</dbReference>
<proteinExistence type="predicted"/>
<dbReference type="OrthoDB" id="289038at2759"/>
<dbReference type="InterPro" id="IPR028889">
    <property type="entry name" value="USP"/>
</dbReference>
<gene>
    <name evidence="2" type="ORF">SDRG_12978</name>
</gene>
<dbReference type="VEuPathDB" id="FungiDB:SDRG_12978"/>
<dbReference type="STRING" id="1156394.T0PUV6"/>
<dbReference type="GO" id="GO:0016579">
    <property type="term" value="P:protein deubiquitination"/>
    <property type="evidence" value="ECO:0007669"/>
    <property type="project" value="InterPro"/>
</dbReference>
<organism evidence="2 3">
    <name type="scientific">Saprolegnia diclina (strain VS20)</name>
    <dbReference type="NCBI Taxonomy" id="1156394"/>
    <lineage>
        <taxon>Eukaryota</taxon>
        <taxon>Sar</taxon>
        <taxon>Stramenopiles</taxon>
        <taxon>Oomycota</taxon>
        <taxon>Saprolegniomycetes</taxon>
        <taxon>Saprolegniales</taxon>
        <taxon>Saprolegniaceae</taxon>
        <taxon>Saprolegnia</taxon>
    </lineage>
</organism>
<accession>T0PUV6</accession>
<dbReference type="GeneID" id="19953705"/>
<dbReference type="InterPro" id="IPR018200">
    <property type="entry name" value="USP_CS"/>
</dbReference>
<dbReference type="OMA" id="YCESEEM"/>
<dbReference type="GO" id="GO:0004843">
    <property type="term" value="F:cysteine-type deubiquitinase activity"/>
    <property type="evidence" value="ECO:0007669"/>
    <property type="project" value="InterPro"/>
</dbReference>
<reference evidence="2 3" key="1">
    <citation type="submission" date="2012-04" db="EMBL/GenBank/DDBJ databases">
        <title>The Genome Sequence of Saprolegnia declina VS20.</title>
        <authorList>
            <consortium name="The Broad Institute Genome Sequencing Platform"/>
            <person name="Russ C."/>
            <person name="Nusbaum C."/>
            <person name="Tyler B."/>
            <person name="van West P."/>
            <person name="Dieguez-Uribeondo J."/>
            <person name="de Bruijn I."/>
            <person name="Tripathy S."/>
            <person name="Jiang R."/>
            <person name="Young S.K."/>
            <person name="Zeng Q."/>
            <person name="Gargeya S."/>
            <person name="Fitzgerald M."/>
            <person name="Haas B."/>
            <person name="Abouelleil A."/>
            <person name="Alvarado L."/>
            <person name="Arachchi H.M."/>
            <person name="Berlin A."/>
            <person name="Chapman S.B."/>
            <person name="Goldberg J."/>
            <person name="Griggs A."/>
            <person name="Gujja S."/>
            <person name="Hansen M."/>
            <person name="Howarth C."/>
            <person name="Imamovic A."/>
            <person name="Larimer J."/>
            <person name="McCowen C."/>
            <person name="Montmayeur A."/>
            <person name="Murphy C."/>
            <person name="Neiman D."/>
            <person name="Pearson M."/>
            <person name="Priest M."/>
            <person name="Roberts A."/>
            <person name="Saif S."/>
            <person name="Shea T."/>
            <person name="Sisk P."/>
            <person name="Sykes S."/>
            <person name="Wortman J."/>
            <person name="Nusbaum C."/>
            <person name="Birren B."/>
        </authorList>
    </citation>
    <scope>NUCLEOTIDE SEQUENCE [LARGE SCALE GENOMIC DNA]</scope>
    <source>
        <strain evidence="2 3">VS20</strain>
    </source>
</reference>
<dbReference type="AlphaFoldDB" id="T0PUV6"/>
<dbReference type="PROSITE" id="PS50235">
    <property type="entry name" value="USP_3"/>
    <property type="match status" value="1"/>
</dbReference>
<keyword evidence="3" id="KW-1185">Reference proteome</keyword>
<feature type="domain" description="USP" evidence="1">
    <location>
        <begin position="8"/>
        <end position="229"/>
    </location>
</feature>
<dbReference type="eggNOG" id="KOG4598">
    <property type="taxonomic scope" value="Eukaryota"/>
</dbReference>
<dbReference type="Gene3D" id="3.90.70.10">
    <property type="entry name" value="Cysteine proteinases"/>
    <property type="match status" value="1"/>
</dbReference>
<dbReference type="Pfam" id="PF00443">
    <property type="entry name" value="UCH"/>
    <property type="match status" value="1"/>
</dbReference>
<dbReference type="RefSeq" id="XP_008617283.1">
    <property type="nucleotide sequence ID" value="XM_008619061.1"/>
</dbReference>
<dbReference type="PANTHER" id="PTHR24006">
    <property type="entry name" value="UBIQUITIN CARBOXYL-TERMINAL HYDROLASE"/>
    <property type="match status" value="1"/>
</dbReference>
<dbReference type="GO" id="GO:0005634">
    <property type="term" value="C:nucleus"/>
    <property type="evidence" value="ECO:0007669"/>
    <property type="project" value="TreeGrafter"/>
</dbReference>